<dbReference type="Pfam" id="PF00646">
    <property type="entry name" value="F-box"/>
    <property type="match status" value="1"/>
</dbReference>
<dbReference type="GeneID" id="110792767"/>
<dbReference type="SUPFAM" id="SSF81383">
    <property type="entry name" value="F-box domain"/>
    <property type="match status" value="1"/>
</dbReference>
<dbReference type="InterPro" id="IPR001810">
    <property type="entry name" value="F-box_dom"/>
</dbReference>
<evidence type="ECO:0000313" key="4">
    <source>
        <dbReference type="RefSeq" id="XP_021853284.1"/>
    </source>
</evidence>
<dbReference type="KEGG" id="soe:110792767"/>
<gene>
    <name evidence="4" type="primary">LOC110792767</name>
</gene>
<name>A0A9R0JZX0_SPIOL</name>
<protein>
    <submittedName>
        <fullName evidence="4">F-box/LRR-repeat protein At4g14103</fullName>
    </submittedName>
</protein>
<dbReference type="AlphaFoldDB" id="A0A9R0JZX0"/>
<dbReference type="InterPro" id="IPR055411">
    <property type="entry name" value="LRR_FXL15/At3g58940/PEG3-like"/>
</dbReference>
<dbReference type="PANTHER" id="PTHR31900:SF31">
    <property type="entry name" value="F-BOX_LRR-REPEAT PROTEIN 13-LIKE"/>
    <property type="match status" value="1"/>
</dbReference>
<proteinExistence type="predicted"/>
<dbReference type="InterPro" id="IPR036047">
    <property type="entry name" value="F-box-like_dom_sf"/>
</dbReference>
<dbReference type="Gene3D" id="3.80.10.10">
    <property type="entry name" value="Ribonuclease Inhibitor"/>
    <property type="match status" value="1"/>
</dbReference>
<dbReference type="Proteomes" id="UP000813463">
    <property type="component" value="Chromosome 1"/>
</dbReference>
<dbReference type="SUPFAM" id="SSF52047">
    <property type="entry name" value="RNI-like"/>
    <property type="match status" value="1"/>
</dbReference>
<evidence type="ECO:0000259" key="2">
    <source>
        <dbReference type="Pfam" id="PF24758"/>
    </source>
</evidence>
<organism evidence="3 4">
    <name type="scientific">Spinacia oleracea</name>
    <name type="common">Spinach</name>
    <dbReference type="NCBI Taxonomy" id="3562"/>
    <lineage>
        <taxon>Eukaryota</taxon>
        <taxon>Viridiplantae</taxon>
        <taxon>Streptophyta</taxon>
        <taxon>Embryophyta</taxon>
        <taxon>Tracheophyta</taxon>
        <taxon>Spermatophyta</taxon>
        <taxon>Magnoliopsida</taxon>
        <taxon>eudicotyledons</taxon>
        <taxon>Gunneridae</taxon>
        <taxon>Pentapetalae</taxon>
        <taxon>Caryophyllales</taxon>
        <taxon>Chenopodiaceae</taxon>
        <taxon>Chenopodioideae</taxon>
        <taxon>Anserineae</taxon>
        <taxon>Spinacia</taxon>
    </lineage>
</organism>
<dbReference type="OrthoDB" id="1298252at2759"/>
<evidence type="ECO:0000313" key="3">
    <source>
        <dbReference type="Proteomes" id="UP000813463"/>
    </source>
</evidence>
<reference evidence="4" key="2">
    <citation type="submission" date="2025-08" db="UniProtKB">
        <authorList>
            <consortium name="RefSeq"/>
        </authorList>
    </citation>
    <scope>IDENTIFICATION</scope>
    <source>
        <tissue evidence="4">Leaf</tissue>
    </source>
</reference>
<feature type="domain" description="F-box/LRR-repeat protein 15/At3g58940/PEG3-like LRR" evidence="2">
    <location>
        <begin position="118"/>
        <end position="261"/>
    </location>
</feature>
<keyword evidence="3" id="KW-1185">Reference proteome</keyword>
<evidence type="ECO:0000259" key="1">
    <source>
        <dbReference type="Pfam" id="PF00646"/>
    </source>
</evidence>
<dbReference type="RefSeq" id="XP_021853284.1">
    <property type="nucleotide sequence ID" value="XM_021997592.2"/>
</dbReference>
<dbReference type="InterPro" id="IPR050232">
    <property type="entry name" value="FBL13/AtMIF1-like"/>
</dbReference>
<accession>A0A9R0JZX0</accession>
<dbReference type="InterPro" id="IPR053781">
    <property type="entry name" value="F-box_AtFBL13-like"/>
</dbReference>
<dbReference type="PANTHER" id="PTHR31900">
    <property type="entry name" value="F-BOX/RNI SUPERFAMILY PROTEIN-RELATED"/>
    <property type="match status" value="1"/>
</dbReference>
<reference evidence="3" key="1">
    <citation type="journal article" date="2021" name="Nat. Commun.">
        <title>Genomic analyses provide insights into spinach domestication and the genetic basis of agronomic traits.</title>
        <authorList>
            <person name="Cai X."/>
            <person name="Sun X."/>
            <person name="Xu C."/>
            <person name="Sun H."/>
            <person name="Wang X."/>
            <person name="Ge C."/>
            <person name="Zhang Z."/>
            <person name="Wang Q."/>
            <person name="Fei Z."/>
            <person name="Jiao C."/>
            <person name="Wang Q."/>
        </authorList>
    </citation>
    <scope>NUCLEOTIDE SEQUENCE [LARGE SCALE GENOMIC DNA]</scope>
    <source>
        <strain evidence="3">cv. Varoflay</strain>
    </source>
</reference>
<dbReference type="InterPro" id="IPR032675">
    <property type="entry name" value="LRR_dom_sf"/>
</dbReference>
<feature type="domain" description="F-box" evidence="1">
    <location>
        <begin position="14"/>
        <end position="50"/>
    </location>
</feature>
<sequence>MAKTKKMNKVEDRISSLPDSLLITIISLLPLDLAAATSVLSRRWRHLWNHITYLSLHFPNNPKLDELEYFFATVNHILSQIKSPKIHTFVLRFPAGILSTHRLLGEATPNISGFWVPWITQLCRRNPEVIEVNFRSFSETKQIYAMPSCLFETQSLVKLTIFPELEFKLPDNQLSFVVLPNLKKLQLCLNDSHRVLMGTLFKCCPVLEALYLNLTLFEKDHLIHILAPNLKTLMIQIADNDDDIVDSKFVIDTPKLEQWDIMDCLAFYDLVKIPSNLQVTVSLHEAYFYGEKDYDNQLLDLIRVISCAKSLVIEDAGGLLLYCLSKLERNSNSLPIFHNLTHFSFPCNWEESFRLPSCFLGNLQRLQIQDLDCAKYDFKFVQHILNDASSLEMLQLSFNHPSFGLSPSRKSKLEVEFKFCKKLFMLPRSSPDCEIVFSCERITASSNDFRDGVLSCKIVD</sequence>
<dbReference type="Pfam" id="PF24758">
    <property type="entry name" value="LRR_At5g56370"/>
    <property type="match status" value="1"/>
</dbReference>
<dbReference type="CDD" id="cd22160">
    <property type="entry name" value="F-box_AtFBL13-like"/>
    <property type="match status" value="1"/>
</dbReference>